<accession>A0A0M4PN36</accession>
<evidence type="ECO:0000256" key="6">
    <source>
        <dbReference type="ARBA" id="ARBA00023110"/>
    </source>
</evidence>
<protein>
    <recommendedName>
        <fullName evidence="4">peptidylprolyl isomerase</fullName>
        <ecNumber evidence="4">5.2.1.8</ecNumber>
    </recommendedName>
</protein>
<evidence type="ECO:0000256" key="4">
    <source>
        <dbReference type="ARBA" id="ARBA00013194"/>
    </source>
</evidence>
<keyword evidence="10" id="KW-1185">Reference proteome</keyword>
<sequence length="168" mass="18932">MSDFIEESKYVELIYKVVDQKTGNVFSNIEYPVGYVHGANDVLGKEVLAELEGREQGDIIEINIDVEKLYGPRDESLVFIDKIENVPQEYRKMGTKVVMENKDGQPKDFLVTKVDDKTVTIDGNNPLCGRDVKFVLEITLVRDATIEEMEAGGTTDSEPSLEEILQQN</sequence>
<gene>
    <name evidence="9" type="ORF">SP60_04600</name>
</gene>
<dbReference type="GO" id="GO:0005737">
    <property type="term" value="C:cytoplasm"/>
    <property type="evidence" value="ECO:0007669"/>
    <property type="project" value="UniProtKB-SubCell"/>
</dbReference>
<dbReference type="PANTHER" id="PTHR47861:SF3">
    <property type="entry name" value="FKBP-TYPE PEPTIDYL-PROLYL CIS-TRANS ISOMERASE SLYD"/>
    <property type="match status" value="1"/>
</dbReference>
<evidence type="ECO:0000256" key="5">
    <source>
        <dbReference type="ARBA" id="ARBA00022490"/>
    </source>
</evidence>
<comment type="catalytic activity">
    <reaction evidence="1">
        <text>[protein]-peptidylproline (omega=180) = [protein]-peptidylproline (omega=0)</text>
        <dbReference type="Rhea" id="RHEA:16237"/>
        <dbReference type="Rhea" id="RHEA-COMP:10747"/>
        <dbReference type="Rhea" id="RHEA-COMP:10748"/>
        <dbReference type="ChEBI" id="CHEBI:83833"/>
        <dbReference type="ChEBI" id="CHEBI:83834"/>
        <dbReference type="EC" id="5.2.1.8"/>
    </reaction>
</comment>
<dbReference type="KEGG" id="tho:SP60_04600"/>
<evidence type="ECO:0000256" key="7">
    <source>
        <dbReference type="ARBA" id="ARBA00023186"/>
    </source>
</evidence>
<dbReference type="RefSeq" id="WP_053951508.1">
    <property type="nucleotide sequence ID" value="NZ_CP010552.1"/>
</dbReference>
<dbReference type="GO" id="GO:0003755">
    <property type="term" value="F:peptidyl-prolyl cis-trans isomerase activity"/>
    <property type="evidence" value="ECO:0007669"/>
    <property type="project" value="UniProtKB-KW"/>
</dbReference>
<name>A0A0M4PN36_9GAMM</name>
<dbReference type="Proteomes" id="UP000058020">
    <property type="component" value="Chromosome"/>
</dbReference>
<comment type="similarity">
    <text evidence="3">Belongs to the FKBP-type PPIase family.</text>
</comment>
<dbReference type="SUPFAM" id="SSF54534">
    <property type="entry name" value="FKBP-like"/>
    <property type="match status" value="1"/>
</dbReference>
<dbReference type="EMBL" id="CP010552">
    <property type="protein sequence ID" value="ALE52554.1"/>
    <property type="molecule type" value="Genomic_DNA"/>
</dbReference>
<keyword evidence="5" id="KW-0963">Cytoplasm</keyword>
<dbReference type="PATRIC" id="fig|1705394.5.peg.920"/>
<dbReference type="AlphaFoldDB" id="A0A0M4PN36"/>
<comment type="subcellular location">
    <subcellularLocation>
        <location evidence="2">Cytoplasm</location>
    </subcellularLocation>
</comment>
<keyword evidence="8 9" id="KW-0413">Isomerase</keyword>
<evidence type="ECO:0000256" key="2">
    <source>
        <dbReference type="ARBA" id="ARBA00004496"/>
    </source>
</evidence>
<evidence type="ECO:0000256" key="8">
    <source>
        <dbReference type="ARBA" id="ARBA00023235"/>
    </source>
</evidence>
<organism evidence="9 10">
    <name type="scientific">Candidatus Thioglobus autotrophicus</name>
    <dbReference type="NCBI Taxonomy" id="1705394"/>
    <lineage>
        <taxon>Bacteria</taxon>
        <taxon>Pseudomonadati</taxon>
        <taxon>Pseudomonadota</taxon>
        <taxon>Gammaproteobacteria</taxon>
        <taxon>Candidatus Pseudothioglobaceae</taxon>
        <taxon>Candidatus Thioglobus</taxon>
    </lineage>
</organism>
<proteinExistence type="inferred from homology"/>
<dbReference type="STRING" id="1705394.SP60_04600"/>
<dbReference type="OrthoDB" id="9808891at2"/>
<dbReference type="PANTHER" id="PTHR47861">
    <property type="entry name" value="FKBP-TYPE PEPTIDYL-PROLYL CIS-TRANS ISOMERASE SLYD"/>
    <property type="match status" value="1"/>
</dbReference>
<evidence type="ECO:0000313" key="10">
    <source>
        <dbReference type="Proteomes" id="UP000058020"/>
    </source>
</evidence>
<keyword evidence="6" id="KW-0697">Rotamase</keyword>
<dbReference type="InterPro" id="IPR046357">
    <property type="entry name" value="PPIase_dom_sf"/>
</dbReference>
<dbReference type="EC" id="5.2.1.8" evidence="4"/>
<evidence type="ECO:0000256" key="3">
    <source>
        <dbReference type="ARBA" id="ARBA00006577"/>
    </source>
</evidence>
<dbReference type="Gene3D" id="3.10.50.40">
    <property type="match status" value="1"/>
</dbReference>
<evidence type="ECO:0000313" key="9">
    <source>
        <dbReference type="EMBL" id="ALE52554.1"/>
    </source>
</evidence>
<reference evidence="9 10" key="1">
    <citation type="journal article" date="2015" name="Genome Announc.">
        <title>Genome Sequence of 'Candidatus Thioglobus autotrophica' Strain EF1, a Chemoautotroph from the SUP05 Clade of Marine Gammaproteobacteria.</title>
        <authorList>
            <person name="Shah V."/>
            <person name="Morris R.M."/>
        </authorList>
    </citation>
    <scope>NUCLEOTIDE SEQUENCE [LARGE SCALE GENOMIC DNA]</scope>
    <source>
        <strain evidence="9 10">EF1</strain>
    </source>
</reference>
<evidence type="ECO:0000256" key="1">
    <source>
        <dbReference type="ARBA" id="ARBA00000971"/>
    </source>
</evidence>
<keyword evidence="7" id="KW-0143">Chaperone</keyword>